<dbReference type="PANTHER" id="PTHR31476">
    <property type="entry name" value="PROTEIN WHAT'S THIS FACTOR 1 HOMOLOG, CHLOROPLASTIC"/>
    <property type="match status" value="1"/>
</dbReference>
<comment type="caution">
    <text evidence="2">The sequence shown here is derived from an EMBL/GenBank/DDBJ whole genome shotgun (WGS) entry which is preliminary data.</text>
</comment>
<gene>
    <name evidence="2" type="ORF">GIB67_023750</name>
</gene>
<dbReference type="EMBL" id="JACGCM010002301">
    <property type="protein sequence ID" value="KAF6141578.1"/>
    <property type="molecule type" value="Genomic_DNA"/>
</dbReference>
<keyword evidence="3" id="KW-1185">Reference proteome</keyword>
<organism evidence="2 3">
    <name type="scientific">Kingdonia uniflora</name>
    <dbReference type="NCBI Taxonomy" id="39325"/>
    <lineage>
        <taxon>Eukaryota</taxon>
        <taxon>Viridiplantae</taxon>
        <taxon>Streptophyta</taxon>
        <taxon>Embryophyta</taxon>
        <taxon>Tracheophyta</taxon>
        <taxon>Spermatophyta</taxon>
        <taxon>Magnoliopsida</taxon>
        <taxon>Ranunculales</taxon>
        <taxon>Circaeasteraceae</taxon>
        <taxon>Kingdonia</taxon>
    </lineage>
</organism>
<proteinExistence type="predicted"/>
<dbReference type="InterPro" id="IPR021099">
    <property type="entry name" value="PORR_domain"/>
</dbReference>
<dbReference type="PANTHER" id="PTHR31476:SF14">
    <property type="entry name" value="OS09G0473400 PROTEIN"/>
    <property type="match status" value="1"/>
</dbReference>
<dbReference type="InterPro" id="IPR045040">
    <property type="entry name" value="PORR_fam"/>
</dbReference>
<dbReference type="AlphaFoldDB" id="A0A7J7LG84"/>
<dbReference type="Pfam" id="PF11955">
    <property type="entry name" value="PORR"/>
    <property type="match status" value="1"/>
</dbReference>
<dbReference type="OrthoDB" id="838682at2759"/>
<dbReference type="Proteomes" id="UP000541444">
    <property type="component" value="Unassembled WGS sequence"/>
</dbReference>
<evidence type="ECO:0000313" key="2">
    <source>
        <dbReference type="EMBL" id="KAF6141578.1"/>
    </source>
</evidence>
<reference evidence="2 3" key="1">
    <citation type="journal article" date="2020" name="IScience">
        <title>Genome Sequencing of the Endangered Kingdonia uniflora (Circaeasteraceae, Ranunculales) Reveals Potential Mechanisms of Evolutionary Specialization.</title>
        <authorList>
            <person name="Sun Y."/>
            <person name="Deng T."/>
            <person name="Zhang A."/>
            <person name="Moore M.J."/>
            <person name="Landis J.B."/>
            <person name="Lin N."/>
            <person name="Zhang H."/>
            <person name="Zhang X."/>
            <person name="Huang J."/>
            <person name="Zhang X."/>
            <person name="Sun H."/>
            <person name="Wang H."/>
        </authorList>
    </citation>
    <scope>NUCLEOTIDE SEQUENCE [LARGE SCALE GENOMIC DNA]</scope>
    <source>
        <strain evidence="2">TB1705</strain>
        <tissue evidence="2">Leaf</tissue>
    </source>
</reference>
<name>A0A7J7LG84_9MAGN</name>
<evidence type="ECO:0000313" key="3">
    <source>
        <dbReference type="Proteomes" id="UP000541444"/>
    </source>
</evidence>
<sequence length="403" mass="48039">MSSRFLSISHLLNPNPNFISNLIKPNFLPFSTTSFLRTKLPFTKKRKKNPSPRTKLIQAESFRLHRFEELVKREAVLQFVTRSKDYLSKQPHRVIRLDDAGKLHREMGFPRGRKVVRSIERHSLLFQTYRHVDGKMWIGFTDFMEELLEEERVVMDSMEEDRVTKVRKLLMMSVNKRIPLSKIYHCRSLFGIPEDFRDRVVKYPNYFRVVVESDGKRILELVDWDPKLAISTLERDFILEEDRVKRAFKFREKYTKSLHLDDDDRKKLNLLKTLPLVSPYSDGAELKLWSLEAEKYRLGVLHEFLNLTLEKRASIHHIVEFKEEFILTKHTYVMLLKQPRTFCLAGTEMNWAVFLREGYTKNGDLIEKDPQVVFNEKLYRYAQKNETEMGIGNNEERIDLKYR</sequence>
<feature type="domain" description="PORR" evidence="1">
    <location>
        <begin position="63"/>
        <end position="385"/>
    </location>
</feature>
<evidence type="ECO:0000259" key="1">
    <source>
        <dbReference type="Pfam" id="PF11955"/>
    </source>
</evidence>
<dbReference type="GO" id="GO:0003723">
    <property type="term" value="F:RNA binding"/>
    <property type="evidence" value="ECO:0007669"/>
    <property type="project" value="InterPro"/>
</dbReference>
<accession>A0A7J7LG84</accession>
<protein>
    <recommendedName>
        <fullName evidence="1">PORR domain-containing protein</fullName>
    </recommendedName>
</protein>